<dbReference type="Gene3D" id="3.40.50.12090">
    <property type="match status" value="2"/>
</dbReference>
<dbReference type="PANTHER" id="PTHR30032">
    <property type="entry name" value="N-ACETYLMURAMOYL-L-ALANINE AMIDASE-RELATED"/>
    <property type="match status" value="1"/>
</dbReference>
<proteinExistence type="predicted"/>
<dbReference type="AlphaFoldDB" id="A0A371IS12"/>
<organism evidence="1 2">
    <name type="scientific">Romboutsia maritimum</name>
    <dbReference type="NCBI Taxonomy" id="2020948"/>
    <lineage>
        <taxon>Bacteria</taxon>
        <taxon>Bacillati</taxon>
        <taxon>Bacillota</taxon>
        <taxon>Clostridia</taxon>
        <taxon>Peptostreptococcales</taxon>
        <taxon>Peptostreptococcaceae</taxon>
        <taxon>Romboutsia</taxon>
    </lineage>
</organism>
<dbReference type="InterPro" id="IPR007253">
    <property type="entry name" value="Cell_wall-bd_2"/>
</dbReference>
<protein>
    <submittedName>
        <fullName evidence="1">Cell wall-binding repeat-containing protein</fullName>
    </submittedName>
</protein>
<evidence type="ECO:0000313" key="1">
    <source>
        <dbReference type="EMBL" id="RDY23259.1"/>
    </source>
</evidence>
<keyword evidence="2" id="KW-1185">Reference proteome</keyword>
<comment type="caution">
    <text evidence="1">The sequence shown here is derived from an EMBL/GenBank/DDBJ whole genome shotgun (WGS) entry which is preliminary data.</text>
</comment>
<name>A0A371IS12_9FIRM</name>
<dbReference type="RefSeq" id="WP_095406028.1">
    <property type="nucleotide sequence ID" value="NZ_NOJZ02000015.1"/>
</dbReference>
<reference evidence="1 2" key="1">
    <citation type="journal article" date="2017" name="Genome Announc.">
        <title>Draft Genome Sequence of Romboutsia maritimum sp. nov. Strain CCRI-22766(T), Isolated from Coastal Estuarine Mud.</title>
        <authorList>
            <person name="Maheux A.F."/>
            <person name="Boudreau D.K."/>
            <person name="Berube E."/>
            <person name="Boissinot M."/>
            <person name="Raymond F."/>
            <person name="Brodeur S."/>
            <person name="Corbeil J."/>
            <person name="Brightwell G."/>
            <person name="Broda D."/>
            <person name="Omar R.F."/>
            <person name="Bergeron M.G."/>
        </authorList>
    </citation>
    <scope>NUCLEOTIDE SEQUENCE [LARGE SCALE GENOMIC DNA]</scope>
    <source>
        <strain evidence="1 2">CCRI-22766</strain>
    </source>
</reference>
<evidence type="ECO:0000313" key="2">
    <source>
        <dbReference type="Proteomes" id="UP000243494"/>
    </source>
</evidence>
<dbReference type="Pfam" id="PF04122">
    <property type="entry name" value="CW_binding_2"/>
    <property type="match status" value="3"/>
</dbReference>
<accession>A0A371IS12</accession>
<dbReference type="InterPro" id="IPR051922">
    <property type="entry name" value="Bact_Sporulation_Assoc"/>
</dbReference>
<dbReference type="OrthoDB" id="3268660at2"/>
<dbReference type="PANTHER" id="PTHR30032:SF8">
    <property type="entry name" value="GERMINATION-SPECIFIC N-ACETYLMURAMOYL-L-ALANINE AMIDASE"/>
    <property type="match status" value="1"/>
</dbReference>
<gene>
    <name evidence="1" type="ORF">CHF27_008935</name>
</gene>
<dbReference type="Proteomes" id="UP000243494">
    <property type="component" value="Unassembled WGS sequence"/>
</dbReference>
<dbReference type="EMBL" id="NOJZ02000015">
    <property type="protein sequence ID" value="RDY23259.1"/>
    <property type="molecule type" value="Genomic_DNA"/>
</dbReference>
<sequence length="701" mass="77271">MKIPKTIILLLTIGMILAPSTSEISYADKNEVDSRKLVGEDRFDTAAKVSKDGWTSSSEAIIVNDSSVVDALSATPFAKAKDAPILLTSKNELNNKTKYRLKSLAVKKVYLIGGTSVLSLDIENQLKKEGISVERISGVDRYDTSIKLAQKLDDIESISEIAVVNGEKGLADAVSIGCVAAQNNMPIILASPSNQTQVAYSFINSKEIDNTYIIGGESVISNDIENKLPNTIRLGGENRNETNAKVIDEFYEDTNLKSVYVAKDGSQGDNQLIDALSVGVLGAKNESPVMLVSDKLVESQSHIGNIKSFTTVTQVGGNGNEEAFEQLLKTQEKTTFKVKTVKELKKTLKEAKANDIIEFRPDDDIDEDFSIKSDYAVNVILEDGIYDSKIDIDMPNGSFTNKGEVEDINIDELRKGTITNSGKIETMTINSKNEYKFVNTRSGEIETLVIDKKSKESIIENRGKITTLEVNAEDVEVKNLGYIENLEGSETPEITGNKPLSENLKTMPVSEIMIKGDTTVKVVFTKPIIGLDFKWDGKILDKSKVYSSIDKKTYTLTTPSIGSSSHTMTIIKYGYEDYKSKNITYSKSEDLRGYLESTNSLITSTYTMTENTDLANITLGKNKTINLNGNTLTFKNRVDFKVYKITLKGNGKIVFDSNSTLIGDGYKNVFMDKLIGSKIDSNSPKGYHWTLIKGELKKDKN</sequence>
<dbReference type="FunFam" id="3.40.50.12090:FF:000001">
    <property type="entry name" value="Cell surface protein"/>
    <property type="match status" value="1"/>
</dbReference>